<dbReference type="Proteomes" id="UP000596660">
    <property type="component" value="Unplaced"/>
</dbReference>
<evidence type="ECO:0000256" key="2">
    <source>
        <dbReference type="ARBA" id="ARBA00022801"/>
    </source>
</evidence>
<evidence type="ECO:0000259" key="6">
    <source>
        <dbReference type="SMART" id="SM00910"/>
    </source>
</evidence>
<dbReference type="GO" id="GO:0008081">
    <property type="term" value="F:phosphoric diester hydrolase activity"/>
    <property type="evidence" value="ECO:0007669"/>
    <property type="project" value="InterPro"/>
</dbReference>
<feature type="active site" description="Proton donor/acceptor" evidence="3">
    <location>
        <position position="857"/>
    </location>
</feature>
<dbReference type="PANTHER" id="PTHR12415">
    <property type="entry name" value="TYROSYL-DNA PHOSPHODIESTERASE 1"/>
    <property type="match status" value="1"/>
</dbReference>
<proteinExistence type="predicted"/>
<dbReference type="SMART" id="SM00910">
    <property type="entry name" value="HIRAN"/>
    <property type="match status" value="1"/>
</dbReference>
<dbReference type="Gene3D" id="3.30.870.10">
    <property type="entry name" value="Endonuclease Chain A"/>
    <property type="match status" value="2"/>
</dbReference>
<dbReference type="PANTHER" id="PTHR12415:SF3">
    <property type="entry name" value="OS04G0403400 PROTEIN"/>
    <property type="match status" value="1"/>
</dbReference>
<dbReference type="GO" id="GO:0003676">
    <property type="term" value="F:nucleic acid binding"/>
    <property type="evidence" value="ECO:0007669"/>
    <property type="project" value="InterPro"/>
</dbReference>
<dbReference type="Pfam" id="PF06087">
    <property type="entry name" value="Tyr-DNA_phospho"/>
    <property type="match status" value="2"/>
</dbReference>
<evidence type="ECO:0000256" key="4">
    <source>
        <dbReference type="PIRSR" id="PIRSR610347-2"/>
    </source>
</evidence>
<reference evidence="7" key="1">
    <citation type="journal article" date="2017" name="Nature">
        <title>The genome of Chenopodium quinoa.</title>
        <authorList>
            <person name="Jarvis D.E."/>
            <person name="Ho Y.S."/>
            <person name="Lightfoot D.J."/>
            <person name="Schmoeckel S.M."/>
            <person name="Li B."/>
            <person name="Borm T.J.A."/>
            <person name="Ohyanagi H."/>
            <person name="Mineta K."/>
            <person name="Michell C.T."/>
            <person name="Saber N."/>
            <person name="Kharbatia N.M."/>
            <person name="Rupper R.R."/>
            <person name="Sharp A.R."/>
            <person name="Dally N."/>
            <person name="Boughton B.A."/>
            <person name="Woo Y.H."/>
            <person name="Gao G."/>
            <person name="Schijlen E.G.W.M."/>
            <person name="Guo X."/>
            <person name="Momin A.A."/>
            <person name="Negrao S."/>
            <person name="Al-Babili S."/>
            <person name="Gehring C."/>
            <person name="Roessner U."/>
            <person name="Jung C."/>
            <person name="Murphy K."/>
            <person name="Arold S.T."/>
            <person name="Gojobori T."/>
            <person name="van der Linden C.G."/>
            <person name="van Loo E.N."/>
            <person name="Jellen E.N."/>
            <person name="Maughan P.J."/>
            <person name="Tester M."/>
        </authorList>
    </citation>
    <scope>NUCLEOTIDE SEQUENCE [LARGE SCALE GENOMIC DNA]</scope>
    <source>
        <strain evidence="7">cv. PI 614886</strain>
    </source>
</reference>
<organism evidence="7 8">
    <name type="scientific">Chenopodium quinoa</name>
    <name type="common">Quinoa</name>
    <dbReference type="NCBI Taxonomy" id="63459"/>
    <lineage>
        <taxon>Eukaryota</taxon>
        <taxon>Viridiplantae</taxon>
        <taxon>Streptophyta</taxon>
        <taxon>Embryophyta</taxon>
        <taxon>Tracheophyta</taxon>
        <taxon>Spermatophyta</taxon>
        <taxon>Magnoliopsida</taxon>
        <taxon>eudicotyledons</taxon>
        <taxon>Gunneridae</taxon>
        <taxon>Pentapetalae</taxon>
        <taxon>Caryophyllales</taxon>
        <taxon>Chenopodiaceae</taxon>
        <taxon>Chenopodioideae</taxon>
        <taxon>Atripliceae</taxon>
        <taxon>Chenopodium</taxon>
    </lineage>
</organism>
<keyword evidence="2" id="KW-0378">Hydrolase</keyword>
<feature type="active site" description="Nucleophile" evidence="3">
    <location>
        <position position="440"/>
    </location>
</feature>
<dbReference type="InterPro" id="IPR014905">
    <property type="entry name" value="HIRAN"/>
</dbReference>
<evidence type="ECO:0000256" key="5">
    <source>
        <dbReference type="PIRSR" id="PIRSR610347-3"/>
    </source>
</evidence>
<dbReference type="CDD" id="cd09122">
    <property type="entry name" value="PLDc_Tdp1_1"/>
    <property type="match status" value="1"/>
</dbReference>
<feature type="domain" description="HIRAN" evidence="6">
    <location>
        <begin position="584"/>
        <end position="696"/>
    </location>
</feature>
<dbReference type="GO" id="GO:0005634">
    <property type="term" value="C:nucleus"/>
    <property type="evidence" value="ECO:0007669"/>
    <property type="project" value="InterPro"/>
</dbReference>
<keyword evidence="1" id="KW-0479">Metal-binding</keyword>
<dbReference type="Pfam" id="PF08797">
    <property type="entry name" value="HIRAN"/>
    <property type="match status" value="1"/>
</dbReference>
<dbReference type="OMA" id="WTTNHEL"/>
<dbReference type="GO" id="GO:0016818">
    <property type="term" value="F:hydrolase activity, acting on acid anhydrides, in phosphorus-containing anhydrides"/>
    <property type="evidence" value="ECO:0007669"/>
    <property type="project" value="InterPro"/>
</dbReference>
<dbReference type="GO" id="GO:0006281">
    <property type="term" value="P:DNA repair"/>
    <property type="evidence" value="ECO:0007669"/>
    <property type="project" value="InterPro"/>
</dbReference>
<feature type="binding site" evidence="4">
    <location>
        <position position="442"/>
    </location>
    <ligand>
        <name>substrate</name>
    </ligand>
</feature>
<dbReference type="AlphaFoldDB" id="A0A803MI34"/>
<evidence type="ECO:0000256" key="3">
    <source>
        <dbReference type="PIRSR" id="PIRSR610347-1"/>
    </source>
</evidence>
<keyword evidence="8" id="KW-1185">Reference proteome</keyword>
<evidence type="ECO:0000313" key="7">
    <source>
        <dbReference type="EnsemblPlants" id="AUR62029782-RA:cds"/>
    </source>
</evidence>
<dbReference type="SUPFAM" id="SSF56024">
    <property type="entry name" value="Phospholipase D/nuclease"/>
    <property type="match status" value="2"/>
</dbReference>
<dbReference type="Gene3D" id="3.30.70.2330">
    <property type="match status" value="1"/>
</dbReference>
<dbReference type="Gramene" id="AUR62029782-RA">
    <property type="protein sequence ID" value="AUR62029782-RA:cds"/>
    <property type="gene ID" value="AUR62029782"/>
</dbReference>
<evidence type="ECO:0000256" key="1">
    <source>
        <dbReference type="ARBA" id="ARBA00022723"/>
    </source>
</evidence>
<feature type="site" description="Interaction with DNA" evidence="5">
    <location>
        <position position="885"/>
    </location>
</feature>
<accession>A0A803MI34</accession>
<evidence type="ECO:0000313" key="8">
    <source>
        <dbReference type="Proteomes" id="UP000596660"/>
    </source>
</evidence>
<dbReference type="EnsemblPlants" id="AUR62029782-RA">
    <property type="protein sequence ID" value="AUR62029782-RA:cds"/>
    <property type="gene ID" value="AUR62029782"/>
</dbReference>
<reference evidence="7" key="2">
    <citation type="submission" date="2021-03" db="UniProtKB">
        <authorList>
            <consortium name="EnsemblPlants"/>
        </authorList>
    </citation>
    <scope>IDENTIFICATION</scope>
</reference>
<name>A0A803MI34_CHEQI</name>
<feature type="binding site" evidence="4">
    <location>
        <position position="859"/>
    </location>
    <ligand>
        <name>substrate</name>
    </ligand>
</feature>
<dbReference type="GO" id="GO:0008270">
    <property type="term" value="F:zinc ion binding"/>
    <property type="evidence" value="ECO:0007669"/>
    <property type="project" value="InterPro"/>
</dbReference>
<sequence length="1032" mass="114654">MNSNKKRINFRGDVNFSSKKKKISAVWIDLIQLGHKIDDSISGGFESLSSMLEPDKPYTIGRSNRVAHFIFNDSRINEGVAVELCVGDEVMLVCGNTIGVCGGLNSWIGFMVRSIVFQEELVTPGFNEFRVERPRLSRPLLPGKVNKRVFATLRVRDLKSLSFECDEVVRRAKTLSACCNQIVHSDDPVSYIRRCIDSCYSVGGSFDCVIEGNRFKGIEPNNNIKTMTRSVSNVVVGKQHPVETLVVKDIRGLRDTMKQSTLDTTVLSENLVSSVLKAHTSYPNMCTGNTDNSSEPICINGRNSPLCEAMRKTECHEKIPSPPGKNFYLNDLNCVHQGSSRQNKVVSLPEILHPVDSILRMFIATFTSDIEWFLSYCDIPSHLPVTVACHNTEKCWSGDPSERSCAPYPNFPNLVVVYPPFPEVIAFGKDRKNRGVGCHHPKLLVLQREDSMRVIITSANLVAKQWQSVTNTIWWQDFPHKKSPECTSLFNRLNRSTDNDLSSDFSAQLAGFMATLVNDVPSEAHWIVELTKYDFSGANGYLVASVPGIHSYKSLSAASPYCKFKCSEMLLGSVEASVVGLSHLFRTAVDTNGIQLRKLASYLDNSTVCGVSEILLRREKNVPADPNAVSVVVPNSTELSKGDCVQLGFLPRAVAKWVSPLWDSGFFRFCGHLCSREALAAAFGENSLKVQLILHGPNFLDLPKTVNPEHAVAFCSLVASLQRCTGLRRLEEVLHRYKWPEPLESDFIYGSSSIGTSVSAQFLAAFSAAAGKRSQNLYDSEESDPEWGRWNTTHELKNPSIRVIFPTIDRVKSAHCGILPSKHLLSFSEKTWQRLKTVNILHDAIPQPGERVGYPMHVKVARRRFKSKKDGSSFGWIYCGSHNMSAAAWGRPISSPSSNLVSGRSEEQSSVSSLHVCNYELGIIFVFPPPKIKVTSQDNAPNLDDICLPFVEPAPRYGPRDRPATKRAMSEALTELAKEGRAIDLTAVEDVVEEVPNEDDEVATVNCLVPEVEEDIAYAEFLWHQLDSSQSC</sequence>
<dbReference type="CDD" id="cd09123">
    <property type="entry name" value="PLDc_Tdp1_2"/>
    <property type="match status" value="1"/>
</dbReference>
<dbReference type="InterPro" id="IPR010347">
    <property type="entry name" value="Tdp1"/>
</dbReference>
<protein>
    <recommendedName>
        <fullName evidence="6">HIRAN domain-containing protein</fullName>
    </recommendedName>
</protein>